<dbReference type="AlphaFoldDB" id="A0ABD3B2I7"/>
<sequence length="175" mass="20611">MESTYLHNIMHVSMRNNQGYASPTWKRMLAVKDEMEENMCIRIRWGNTSFWFDHWDLNGLPPIPQQPIFNLILNQALNNGSWDKNLILSSCPNFNVSWLEESTLYYHTERTLAWQNSWQNSSSGNFSCSSEIFILREGGSSLFSRRMIWNNILPLKISIFMWRLLNSLLPLDDIM</sequence>
<evidence type="ECO:0000313" key="1">
    <source>
        <dbReference type="EMBL" id="KAL3537483.1"/>
    </source>
</evidence>
<comment type="caution">
    <text evidence="1">The sequence shown here is derived from an EMBL/GenBank/DDBJ whole genome shotgun (WGS) entry which is preliminary data.</text>
</comment>
<gene>
    <name evidence="1" type="ORF">ACH5RR_000849</name>
</gene>
<name>A0ABD3B2I7_9GENT</name>
<accession>A0ABD3B2I7</accession>
<keyword evidence="2" id="KW-1185">Reference proteome</keyword>
<dbReference type="Proteomes" id="UP001630127">
    <property type="component" value="Unassembled WGS sequence"/>
</dbReference>
<dbReference type="EMBL" id="JBJUIK010000001">
    <property type="protein sequence ID" value="KAL3537483.1"/>
    <property type="molecule type" value="Genomic_DNA"/>
</dbReference>
<evidence type="ECO:0008006" key="3">
    <source>
        <dbReference type="Google" id="ProtNLM"/>
    </source>
</evidence>
<proteinExistence type="predicted"/>
<evidence type="ECO:0000313" key="2">
    <source>
        <dbReference type="Proteomes" id="UP001630127"/>
    </source>
</evidence>
<organism evidence="1 2">
    <name type="scientific">Cinchona calisaya</name>
    <dbReference type="NCBI Taxonomy" id="153742"/>
    <lineage>
        <taxon>Eukaryota</taxon>
        <taxon>Viridiplantae</taxon>
        <taxon>Streptophyta</taxon>
        <taxon>Embryophyta</taxon>
        <taxon>Tracheophyta</taxon>
        <taxon>Spermatophyta</taxon>
        <taxon>Magnoliopsida</taxon>
        <taxon>eudicotyledons</taxon>
        <taxon>Gunneridae</taxon>
        <taxon>Pentapetalae</taxon>
        <taxon>asterids</taxon>
        <taxon>lamiids</taxon>
        <taxon>Gentianales</taxon>
        <taxon>Rubiaceae</taxon>
        <taxon>Cinchonoideae</taxon>
        <taxon>Cinchoneae</taxon>
        <taxon>Cinchona</taxon>
    </lineage>
</organism>
<protein>
    <recommendedName>
        <fullName evidence="3">Reverse transcriptase zinc-binding domain-containing protein</fullName>
    </recommendedName>
</protein>
<reference evidence="1 2" key="1">
    <citation type="submission" date="2024-11" db="EMBL/GenBank/DDBJ databases">
        <title>A near-complete genome assembly of Cinchona calisaya.</title>
        <authorList>
            <person name="Lian D.C."/>
            <person name="Zhao X.W."/>
            <person name="Wei L."/>
        </authorList>
    </citation>
    <scope>NUCLEOTIDE SEQUENCE [LARGE SCALE GENOMIC DNA]</scope>
    <source>
        <tissue evidence="1">Nenye</tissue>
    </source>
</reference>